<dbReference type="InterPro" id="IPR012301">
    <property type="entry name" value="Malic_N_dom"/>
</dbReference>
<comment type="similarity">
    <text evidence="3">In the N-terminal section; belongs to the malic enzymes family.</text>
</comment>
<dbReference type="InterPro" id="IPR036291">
    <property type="entry name" value="NAD(P)-bd_dom_sf"/>
</dbReference>
<dbReference type="SUPFAM" id="SSF53223">
    <property type="entry name" value="Aminoacid dehydrogenase-like, N-terminal domain"/>
    <property type="match status" value="1"/>
</dbReference>
<dbReference type="InterPro" id="IPR012188">
    <property type="entry name" value="ME_PTA"/>
</dbReference>
<protein>
    <submittedName>
        <fullName evidence="10">NADP-dependent malic enzyme</fullName>
    </submittedName>
</protein>
<dbReference type="InterPro" id="IPR037062">
    <property type="entry name" value="Malic_N_dom_sf"/>
</dbReference>
<dbReference type="Pfam" id="PF00390">
    <property type="entry name" value="malic"/>
    <property type="match status" value="1"/>
</dbReference>
<evidence type="ECO:0000313" key="10">
    <source>
        <dbReference type="EMBL" id="MBD2843435.1"/>
    </source>
</evidence>
<sequence>MSDEQQAGRKGGFTTREALFYHETIRPGKLEVVATKPMTSQRDLSLAYSPGVAAPVEAIADDPALAARYTAKANLVAVISNGSAILGLGNLGALASKPVMEGKAVLFKRFADVDSIDIELATEDPEAFINAVALMEPTFGGINLEDIKAPECFIIEAALRERMNIPIMHDDQHGTAIITAAGLLNACHLTDRDIKDVKVVVNGAGAAAIACTALVKAMGVPHENVIMCDRSGPITPGRDNVDQWKSAHAVETDATDLESALEGADIFLGLSAAGALKPEWVKKMADKPIIFAMANPVPEIMPDDAKAVRPDAIIATGRSDFPNQVNNVLGFPFIFRGALDVQATTINEEMKVAAAQAIAELARERVPEEVASAYGKNQKFGTDYIIPAPFDPRLIEVVSSAVAKAAMDSGVAQARIEDFEQYRHELKSRLNPTTSVLTRVYDEAKSNPKRMVFAEAEEEVVLRAAIQFRDFGYGTPILVGRTKAVLNKLHQLSVSDPGSFEIQNSADSEHVPAMVDYLYKRLQRRGYTERDVRRMVNQERNVFAALLVALGHGDGVISGLTRTFAQTAKEINRVLEPKPGAIPFGIHMMIGKNHTTFLADTTINERPSAAELAHIARETAAVARRMGHEPRVAFLSYSTFGNPSGQWLNNIRDAVAILDSEDPGFEYEGEMAPDAALNPKVMELYPFCRLSAPANVLVMPGLQSANLSAKILRELGGNATIGPMLIGMEKPVQIVPMTALAPDVLTLAVLAGAGVVG</sequence>
<evidence type="ECO:0000256" key="7">
    <source>
        <dbReference type="ARBA" id="ARBA00023268"/>
    </source>
</evidence>
<keyword evidence="5" id="KW-0479">Metal-binding</keyword>
<dbReference type="InterPro" id="IPR002505">
    <property type="entry name" value="PTA_PTB"/>
</dbReference>
<dbReference type="Pfam" id="PF01515">
    <property type="entry name" value="PTA_PTB"/>
    <property type="match status" value="1"/>
</dbReference>
<dbReference type="PIRSF" id="PIRSF036684">
    <property type="entry name" value="ME_PTA"/>
    <property type="match status" value="1"/>
</dbReference>
<dbReference type="PANTHER" id="PTHR43237">
    <property type="entry name" value="NADP-DEPENDENT MALIC ENZYME"/>
    <property type="match status" value="1"/>
</dbReference>
<feature type="domain" description="Malic enzyme N-terminal" evidence="9">
    <location>
        <begin position="27"/>
        <end position="160"/>
    </location>
</feature>
<dbReference type="InterPro" id="IPR012302">
    <property type="entry name" value="Malic_NAD-bd"/>
</dbReference>
<evidence type="ECO:0000256" key="1">
    <source>
        <dbReference type="ARBA" id="ARBA00001936"/>
    </source>
</evidence>
<evidence type="ECO:0000256" key="2">
    <source>
        <dbReference type="ARBA" id="ARBA00001946"/>
    </source>
</evidence>
<dbReference type="InterPro" id="IPR015884">
    <property type="entry name" value="Malic_enzyme_CS"/>
</dbReference>
<dbReference type="Proteomes" id="UP000635384">
    <property type="component" value="Unassembled WGS sequence"/>
</dbReference>
<dbReference type="InterPro" id="IPR046346">
    <property type="entry name" value="Aminoacid_DH-like_N_sf"/>
</dbReference>
<reference evidence="10 11" key="1">
    <citation type="submission" date="2020-09" db="EMBL/GenBank/DDBJ databases">
        <authorList>
            <person name="Yoon J.-W."/>
        </authorList>
    </citation>
    <scope>NUCLEOTIDE SEQUENCE [LARGE SCALE GENOMIC DNA]</scope>
    <source>
        <strain evidence="10 11">KMU-140</strain>
    </source>
</reference>
<dbReference type="Gene3D" id="3.40.50.10750">
    <property type="entry name" value="Isocitrate/Isopropylmalate dehydrogenase-like"/>
    <property type="match status" value="1"/>
</dbReference>
<comment type="similarity">
    <text evidence="4">In the C-terminal section; belongs to the phosphate acetyltransferase and butyryltransferase family.</text>
</comment>
<evidence type="ECO:0000256" key="6">
    <source>
        <dbReference type="ARBA" id="ARBA00023002"/>
    </source>
</evidence>
<feature type="domain" description="Malic enzyme NAD-binding" evidence="8">
    <location>
        <begin position="172"/>
        <end position="407"/>
    </location>
</feature>
<dbReference type="InterPro" id="IPR042112">
    <property type="entry name" value="P_AcTrfase_dom2"/>
</dbReference>
<gene>
    <name evidence="10" type="ORF">IB285_14330</name>
</gene>
<dbReference type="CDD" id="cd05311">
    <property type="entry name" value="NAD_bind_2_malic_enz"/>
    <property type="match status" value="1"/>
</dbReference>
<dbReference type="EMBL" id="JACXLC010000001">
    <property type="protein sequence ID" value="MBD2843435.1"/>
    <property type="molecule type" value="Genomic_DNA"/>
</dbReference>
<dbReference type="SMART" id="SM01274">
    <property type="entry name" value="malic"/>
    <property type="match status" value="1"/>
</dbReference>
<dbReference type="Gene3D" id="3.40.50.720">
    <property type="entry name" value="NAD(P)-binding Rossmann-like Domain"/>
    <property type="match status" value="1"/>
</dbReference>
<evidence type="ECO:0000256" key="5">
    <source>
        <dbReference type="ARBA" id="ARBA00022723"/>
    </source>
</evidence>
<dbReference type="InterPro" id="IPR051674">
    <property type="entry name" value="Malate_Decarboxylase"/>
</dbReference>
<dbReference type="PROSITE" id="PS00331">
    <property type="entry name" value="MALIC_ENZYMES"/>
    <property type="match status" value="1"/>
</dbReference>
<dbReference type="PANTHER" id="PTHR43237:SF4">
    <property type="entry name" value="NADP-DEPENDENT MALIC ENZYME"/>
    <property type="match status" value="1"/>
</dbReference>
<evidence type="ECO:0000256" key="4">
    <source>
        <dbReference type="ARBA" id="ARBA00008756"/>
    </source>
</evidence>
<comment type="caution">
    <text evidence="10">The sequence shown here is derived from an EMBL/GenBank/DDBJ whole genome shotgun (WGS) entry which is preliminary data.</text>
</comment>
<dbReference type="InterPro" id="IPR042113">
    <property type="entry name" value="P_AcTrfase_dom1"/>
</dbReference>
<organism evidence="10 11">
    <name type="scientific">Erythrobacter rubeus</name>
    <dbReference type="NCBI Taxonomy" id="2760803"/>
    <lineage>
        <taxon>Bacteria</taxon>
        <taxon>Pseudomonadati</taxon>
        <taxon>Pseudomonadota</taxon>
        <taxon>Alphaproteobacteria</taxon>
        <taxon>Sphingomonadales</taxon>
        <taxon>Erythrobacteraceae</taxon>
        <taxon>Erythrobacter/Porphyrobacter group</taxon>
        <taxon>Erythrobacter</taxon>
    </lineage>
</organism>
<dbReference type="SUPFAM" id="SSF51735">
    <property type="entry name" value="NAD(P)-binding Rossmann-fold domains"/>
    <property type="match status" value="1"/>
</dbReference>
<proteinExistence type="inferred from homology"/>
<dbReference type="Pfam" id="PF03949">
    <property type="entry name" value="Malic_M"/>
    <property type="match status" value="1"/>
</dbReference>
<keyword evidence="7" id="KW-0511">Multifunctional enzyme</keyword>
<evidence type="ECO:0000259" key="8">
    <source>
        <dbReference type="SMART" id="SM00919"/>
    </source>
</evidence>
<keyword evidence="11" id="KW-1185">Reference proteome</keyword>
<dbReference type="Gene3D" id="3.40.50.10380">
    <property type="entry name" value="Malic enzyme, N-terminal domain"/>
    <property type="match status" value="1"/>
</dbReference>
<name>A0ABR8KV12_9SPHN</name>
<dbReference type="SUPFAM" id="SSF53659">
    <property type="entry name" value="Isocitrate/Isopropylmalate dehydrogenase-like"/>
    <property type="match status" value="1"/>
</dbReference>
<evidence type="ECO:0000256" key="3">
    <source>
        <dbReference type="ARBA" id="ARBA00007686"/>
    </source>
</evidence>
<evidence type="ECO:0000313" key="11">
    <source>
        <dbReference type="Proteomes" id="UP000635384"/>
    </source>
</evidence>
<dbReference type="RefSeq" id="WP_190788795.1">
    <property type="nucleotide sequence ID" value="NZ_JACXLC010000001.1"/>
</dbReference>
<comment type="cofactor">
    <cofactor evidence="2">
        <name>Mg(2+)</name>
        <dbReference type="ChEBI" id="CHEBI:18420"/>
    </cofactor>
</comment>
<accession>A0ABR8KV12</accession>
<keyword evidence="6" id="KW-0560">Oxidoreductase</keyword>
<dbReference type="InterPro" id="IPR045213">
    <property type="entry name" value="Malic_NAD-bd_bact_type"/>
</dbReference>
<evidence type="ECO:0000259" key="9">
    <source>
        <dbReference type="SMART" id="SM01274"/>
    </source>
</evidence>
<dbReference type="Gene3D" id="3.40.50.10950">
    <property type="match status" value="1"/>
</dbReference>
<dbReference type="SMART" id="SM00919">
    <property type="entry name" value="Malic_M"/>
    <property type="match status" value="1"/>
</dbReference>
<comment type="cofactor">
    <cofactor evidence="1">
        <name>Mn(2+)</name>
        <dbReference type="ChEBI" id="CHEBI:29035"/>
    </cofactor>
</comment>